<dbReference type="SUPFAM" id="SSF55729">
    <property type="entry name" value="Acyl-CoA N-acyltransferases (Nat)"/>
    <property type="match status" value="1"/>
</dbReference>
<evidence type="ECO:0000313" key="4">
    <source>
        <dbReference type="Proteomes" id="UP000192468"/>
    </source>
</evidence>
<organism evidence="3 4">
    <name type="scientific">Clostridium acidisoli DSM 12555</name>
    <dbReference type="NCBI Taxonomy" id="1121291"/>
    <lineage>
        <taxon>Bacteria</taxon>
        <taxon>Bacillati</taxon>
        <taxon>Bacillota</taxon>
        <taxon>Clostridia</taxon>
        <taxon>Eubacteriales</taxon>
        <taxon>Clostridiaceae</taxon>
        <taxon>Clostridium</taxon>
    </lineage>
</organism>
<keyword evidence="1 3" id="KW-0808">Transferase</keyword>
<proteinExistence type="predicted"/>
<evidence type="ECO:0000313" key="3">
    <source>
        <dbReference type="EMBL" id="SMC25187.1"/>
    </source>
</evidence>
<dbReference type="Proteomes" id="UP000192468">
    <property type="component" value="Unassembled WGS sequence"/>
</dbReference>
<dbReference type="InterPro" id="IPR016181">
    <property type="entry name" value="Acyl_CoA_acyltransferase"/>
</dbReference>
<dbReference type="CDD" id="cd04301">
    <property type="entry name" value="NAT_SF"/>
    <property type="match status" value="1"/>
</dbReference>
<dbReference type="RefSeq" id="WP_084116218.1">
    <property type="nucleotide sequence ID" value="NZ_FWXH01000008.1"/>
</dbReference>
<protein>
    <submittedName>
        <fullName evidence="3">Putative acetyltransferase</fullName>
    </submittedName>
</protein>
<dbReference type="InterPro" id="IPR050769">
    <property type="entry name" value="NAT_camello-type"/>
</dbReference>
<dbReference type="PANTHER" id="PTHR13947:SF37">
    <property type="entry name" value="LD18367P"/>
    <property type="match status" value="1"/>
</dbReference>
<dbReference type="Gene3D" id="3.40.630.30">
    <property type="match status" value="1"/>
</dbReference>
<sequence>MNIREIDKNDNKRIEEIIRECLIEFGANRDGFAWADPYLSKLSEFYKNQNREYFIVEHNGKILGGCGIGEVVGIEGVCELQKMYLVKEARGTGIAGKLVDIALKFAEKNFSRCYLETLNSMEAANKFYKKHGFIKLDKPIIETEHFGCDAWYIKELG</sequence>
<dbReference type="STRING" id="1121291.SAMN02745134_02395"/>
<dbReference type="PANTHER" id="PTHR13947">
    <property type="entry name" value="GNAT FAMILY N-ACETYLTRANSFERASE"/>
    <property type="match status" value="1"/>
</dbReference>
<dbReference type="InterPro" id="IPR000182">
    <property type="entry name" value="GNAT_dom"/>
</dbReference>
<evidence type="ECO:0000259" key="2">
    <source>
        <dbReference type="PROSITE" id="PS51186"/>
    </source>
</evidence>
<accession>A0A1W1XMW5</accession>
<dbReference type="AlphaFoldDB" id="A0A1W1XMW5"/>
<gene>
    <name evidence="3" type="ORF">SAMN02745134_02395</name>
</gene>
<dbReference type="GO" id="GO:0008080">
    <property type="term" value="F:N-acetyltransferase activity"/>
    <property type="evidence" value="ECO:0007669"/>
    <property type="project" value="InterPro"/>
</dbReference>
<dbReference type="EMBL" id="FWXH01000008">
    <property type="protein sequence ID" value="SMC25187.1"/>
    <property type="molecule type" value="Genomic_DNA"/>
</dbReference>
<keyword evidence="4" id="KW-1185">Reference proteome</keyword>
<name>A0A1W1XMW5_9CLOT</name>
<dbReference type="OrthoDB" id="5419426at2"/>
<reference evidence="3 4" key="1">
    <citation type="submission" date="2017-04" db="EMBL/GenBank/DDBJ databases">
        <authorList>
            <person name="Afonso C.L."/>
            <person name="Miller P.J."/>
            <person name="Scott M.A."/>
            <person name="Spackman E."/>
            <person name="Goraichik I."/>
            <person name="Dimitrov K.M."/>
            <person name="Suarez D.L."/>
            <person name="Swayne D.E."/>
        </authorList>
    </citation>
    <scope>NUCLEOTIDE SEQUENCE [LARGE SCALE GENOMIC DNA]</scope>
    <source>
        <strain evidence="3 4">DSM 12555</strain>
    </source>
</reference>
<dbReference type="Pfam" id="PF00583">
    <property type="entry name" value="Acetyltransf_1"/>
    <property type="match status" value="1"/>
</dbReference>
<feature type="domain" description="N-acetyltransferase" evidence="2">
    <location>
        <begin position="1"/>
        <end position="157"/>
    </location>
</feature>
<dbReference type="PROSITE" id="PS51186">
    <property type="entry name" value="GNAT"/>
    <property type="match status" value="1"/>
</dbReference>
<evidence type="ECO:0000256" key="1">
    <source>
        <dbReference type="ARBA" id="ARBA00022679"/>
    </source>
</evidence>